<dbReference type="Pfam" id="PF03650">
    <property type="entry name" value="MPC"/>
    <property type="match status" value="1"/>
</dbReference>
<dbReference type="GO" id="GO:0006850">
    <property type="term" value="P:pyruvate import into mitochondria"/>
    <property type="evidence" value="ECO:0007669"/>
    <property type="project" value="InterPro"/>
</dbReference>
<dbReference type="RefSeq" id="XP_045289823.1">
    <property type="nucleotide sequence ID" value="XM_045429928.1"/>
</dbReference>
<dbReference type="Proteomes" id="UP000001631">
    <property type="component" value="Unassembled WGS sequence"/>
</dbReference>
<evidence type="ECO:0000256" key="4">
    <source>
        <dbReference type="ARBA" id="ARBA00022692"/>
    </source>
</evidence>
<protein>
    <recommendedName>
        <fullName evidence="9">Mitochondrial pyruvate carrier</fullName>
    </recommendedName>
</protein>
<evidence type="ECO:0000313" key="11">
    <source>
        <dbReference type="Proteomes" id="UP000001631"/>
    </source>
</evidence>
<comment type="similarity">
    <text evidence="2 9">Belongs to the mitochondrial pyruvate carrier (MPC) (TC 2.A.105) family.</text>
</comment>
<dbReference type="EMBL" id="GG663365">
    <property type="protein sequence ID" value="EEH09342.1"/>
    <property type="molecule type" value="Genomic_DNA"/>
</dbReference>
<gene>
    <name evidence="10" type="ORF">HCBG_02879</name>
</gene>
<keyword evidence="7 9" id="KW-0496">Mitochondrion</keyword>
<keyword evidence="5 9" id="KW-0999">Mitochondrion inner membrane</keyword>
<evidence type="ECO:0000256" key="3">
    <source>
        <dbReference type="ARBA" id="ARBA00022448"/>
    </source>
</evidence>
<dbReference type="HOGENOM" id="CLU_1586011_0_0_1"/>
<reference evidence="10" key="1">
    <citation type="submission" date="2009-02" db="EMBL/GenBank/DDBJ databases">
        <title>The Genome Sequence of Ajellomyces capsulatus strain G186AR.</title>
        <authorList>
            <consortium name="The Broad Institute Genome Sequencing Platform"/>
            <person name="Champion M."/>
            <person name="Cuomo C."/>
            <person name="Ma L.-J."/>
            <person name="Henn M.R."/>
            <person name="Sil A."/>
            <person name="Goldman B."/>
            <person name="Young S.K."/>
            <person name="Kodira C.D."/>
            <person name="Zeng Q."/>
            <person name="Koehrsen M."/>
            <person name="Alvarado L."/>
            <person name="Berlin A."/>
            <person name="Borenstein D."/>
            <person name="Chen Z."/>
            <person name="Engels R."/>
            <person name="Freedman E."/>
            <person name="Gellesch M."/>
            <person name="Goldberg J."/>
            <person name="Griggs A."/>
            <person name="Gujja S."/>
            <person name="Heiman D."/>
            <person name="Hepburn T."/>
            <person name="Howarth C."/>
            <person name="Jen D."/>
            <person name="Larson L."/>
            <person name="Lewis B."/>
            <person name="Mehta T."/>
            <person name="Park D."/>
            <person name="Pearson M."/>
            <person name="Roberts A."/>
            <person name="Saif S."/>
            <person name="Shea T."/>
            <person name="Shenoy N."/>
            <person name="Sisk P."/>
            <person name="Stolte C."/>
            <person name="Sykes S."/>
            <person name="Walk T."/>
            <person name="White J."/>
            <person name="Yandava C."/>
            <person name="Klein B."/>
            <person name="McEwen J.G."/>
            <person name="Puccia R."/>
            <person name="Goldman G.H."/>
            <person name="Felipe M.S."/>
            <person name="Nino-Vega G."/>
            <person name="San-Blas G."/>
            <person name="Taylor J."/>
            <person name="Mendoza L."/>
            <person name="Galagan J."/>
            <person name="Nusbaum C."/>
            <person name="Birren B."/>
        </authorList>
    </citation>
    <scope>NUCLEOTIDE SEQUENCE</scope>
    <source>
        <strain evidence="10">G186AR</strain>
    </source>
</reference>
<accession>C0NHQ7</accession>
<evidence type="ECO:0000256" key="2">
    <source>
        <dbReference type="ARBA" id="ARBA00006416"/>
    </source>
</evidence>
<evidence type="ECO:0000256" key="8">
    <source>
        <dbReference type="ARBA" id="ARBA00023136"/>
    </source>
</evidence>
<evidence type="ECO:0000313" key="10">
    <source>
        <dbReference type="EMBL" id="EEH09342.1"/>
    </source>
</evidence>
<dbReference type="InParanoid" id="C0NHQ7"/>
<evidence type="ECO:0000256" key="5">
    <source>
        <dbReference type="ARBA" id="ARBA00022792"/>
    </source>
</evidence>
<feature type="transmembrane region" description="Helical" evidence="9">
    <location>
        <begin position="104"/>
        <end position="126"/>
    </location>
</feature>
<keyword evidence="4 9" id="KW-0812">Transmembrane</keyword>
<evidence type="ECO:0000256" key="7">
    <source>
        <dbReference type="ARBA" id="ARBA00023128"/>
    </source>
</evidence>
<name>C0NHQ7_AJECG</name>
<comment type="subcellular location">
    <subcellularLocation>
        <location evidence="1 9">Mitochondrion inner membrane</location>
        <topology evidence="1 9">Multi-pass membrane protein</topology>
    </subcellularLocation>
</comment>
<organism evidence="10 11">
    <name type="scientific">Ajellomyces capsulatus (strain G186AR / H82 / ATCC MYA-2454 / RMSCC 2432)</name>
    <name type="common">Darling's disease fungus</name>
    <name type="synonym">Histoplasma capsulatum</name>
    <dbReference type="NCBI Taxonomy" id="447093"/>
    <lineage>
        <taxon>Eukaryota</taxon>
        <taxon>Fungi</taxon>
        <taxon>Dikarya</taxon>
        <taxon>Ascomycota</taxon>
        <taxon>Pezizomycotina</taxon>
        <taxon>Eurotiomycetes</taxon>
        <taxon>Eurotiomycetidae</taxon>
        <taxon>Onygenales</taxon>
        <taxon>Ajellomycetaceae</taxon>
        <taxon>Histoplasma</taxon>
    </lineage>
</organism>
<dbReference type="STRING" id="447093.C0NHQ7"/>
<evidence type="ECO:0000256" key="6">
    <source>
        <dbReference type="ARBA" id="ARBA00022989"/>
    </source>
</evidence>
<keyword evidence="11" id="KW-1185">Reference proteome</keyword>
<dbReference type="VEuPathDB" id="FungiDB:I7I50_10054"/>
<keyword evidence="8 9" id="KW-0472">Membrane</keyword>
<comment type="caution">
    <text evidence="9">Lacks conserved residue(s) required for the propagation of feature annotation.</text>
</comment>
<evidence type="ECO:0000256" key="1">
    <source>
        <dbReference type="ARBA" id="ARBA00004448"/>
    </source>
</evidence>
<proteinExistence type="inferred from homology"/>
<comment type="function">
    <text evidence="9">Mediates the uptake of pyruvate into mitochondria.</text>
</comment>
<dbReference type="FunCoup" id="C0NHQ7">
    <property type="interactions" value="254"/>
</dbReference>
<dbReference type="AlphaFoldDB" id="C0NHQ7"/>
<keyword evidence="6 9" id="KW-1133">Transmembrane helix</keyword>
<evidence type="ECO:0000256" key="9">
    <source>
        <dbReference type="RuleBase" id="RU363100"/>
    </source>
</evidence>
<sequence>MEQSRRPEDGAFLGPDHEGMISFLLKSVLFCRKMCTARLSWTKIYLCGIRYVTSPQVRRWVLVLAGLSDLARPADKLSLTQNAALMATGAIWTRWCLIIKPRNVLLAAVNFFVGCVGFTQVTRIFLHRRTVDGSTKDALKDMTHEATGPAKAAVIKAEGKVEELIKKH</sequence>
<keyword evidence="3 9" id="KW-0813">Transport</keyword>
<dbReference type="GeneID" id="69035895"/>
<dbReference type="InterPro" id="IPR005336">
    <property type="entry name" value="MPC"/>
</dbReference>
<dbReference type="GO" id="GO:0005743">
    <property type="term" value="C:mitochondrial inner membrane"/>
    <property type="evidence" value="ECO:0007669"/>
    <property type="project" value="UniProtKB-SubCell"/>
</dbReference>